<evidence type="ECO:0000313" key="1">
    <source>
        <dbReference type="EMBL" id="KAI4352429.1"/>
    </source>
</evidence>
<protein>
    <submittedName>
        <fullName evidence="1">Uncharacterized protein</fullName>
    </submittedName>
</protein>
<dbReference type="EMBL" id="CM039428">
    <property type="protein sequence ID" value="KAI4352429.1"/>
    <property type="molecule type" value="Genomic_DNA"/>
</dbReference>
<organism evidence="1 2">
    <name type="scientific">Bauhinia variegata</name>
    <name type="common">Purple orchid tree</name>
    <name type="synonym">Phanera variegata</name>
    <dbReference type="NCBI Taxonomy" id="167791"/>
    <lineage>
        <taxon>Eukaryota</taxon>
        <taxon>Viridiplantae</taxon>
        <taxon>Streptophyta</taxon>
        <taxon>Embryophyta</taxon>
        <taxon>Tracheophyta</taxon>
        <taxon>Spermatophyta</taxon>
        <taxon>Magnoliopsida</taxon>
        <taxon>eudicotyledons</taxon>
        <taxon>Gunneridae</taxon>
        <taxon>Pentapetalae</taxon>
        <taxon>rosids</taxon>
        <taxon>fabids</taxon>
        <taxon>Fabales</taxon>
        <taxon>Fabaceae</taxon>
        <taxon>Cercidoideae</taxon>
        <taxon>Cercideae</taxon>
        <taxon>Bauhiniinae</taxon>
        <taxon>Bauhinia</taxon>
    </lineage>
</organism>
<comment type="caution">
    <text evidence="1">The sequence shown here is derived from an EMBL/GenBank/DDBJ whole genome shotgun (WGS) entry which is preliminary data.</text>
</comment>
<reference evidence="1 2" key="1">
    <citation type="journal article" date="2022" name="DNA Res.">
        <title>Chromosomal-level genome assembly of the orchid tree Bauhinia variegata (Leguminosae; Cercidoideae) supports the allotetraploid origin hypothesis of Bauhinia.</title>
        <authorList>
            <person name="Zhong Y."/>
            <person name="Chen Y."/>
            <person name="Zheng D."/>
            <person name="Pang J."/>
            <person name="Liu Y."/>
            <person name="Luo S."/>
            <person name="Meng S."/>
            <person name="Qian L."/>
            <person name="Wei D."/>
            <person name="Dai S."/>
            <person name="Zhou R."/>
        </authorList>
    </citation>
    <scope>NUCLEOTIDE SEQUENCE [LARGE SCALE GENOMIC DNA]</scope>
    <source>
        <strain evidence="1">BV-YZ2020</strain>
    </source>
</reference>
<accession>A0ACB9PX12</accession>
<proteinExistence type="predicted"/>
<name>A0ACB9PX12_BAUVA</name>
<keyword evidence="2" id="KW-1185">Reference proteome</keyword>
<gene>
    <name evidence="1" type="ORF">L6164_006682</name>
</gene>
<evidence type="ECO:0000313" key="2">
    <source>
        <dbReference type="Proteomes" id="UP000828941"/>
    </source>
</evidence>
<sequence length="923" mass="103548">MKVNLPLPRKTKTEIILQSQYFPFADTTLSERTVSLAASMSNSPKIRSSCLLFLLLQHLFSVGVNSFEYDAVENLAINCGSSGQSIGGLNDSRIWIGDKDSNDQFSLIEDGKDSVDGNTTQFDSSVPQVPYYTARFSRSEFNYSFKVTEGPKFIRLHFFPFSSGNFDRSNSLFSVYAGRFTLLNDFNASHTADNDDDPLYFVSREYCINVDHGQRLTIAFVPSHAHPDFYAFINGIEVVSMPTNLYYPKPGTQGIKLVGYDNRFVMESNMALQTMYRINAGGSQIPSNRDTGMYRYWDDDYSYLVKAYNISVPVNYWPKNFTLIPNYTAPFELYLTARSYGRDSTSKYNVTWNFKVDPLFIYMVRLHFCEIELNITEGNERVFQIFIDGMMAEDRADVVMWTKHNLVPIYKDYIVKIAGSLKQLNLSIKLQPIRTMFADDVILNGLEIFKVSDIGTGNLAGPNPEQRLSPPQSLVPPAKPPKSSKGKTIVATVAGAGSGLIVISFICFLIYRRTTRGSANNRDSKWRPISLVPSKSSKPHGTSLPSDLCRYFSFAEITAATNNFNDVFVIGIGGFGKVYKGYTDDSTIPVAIKRLKPGSQQGAHEFETEIAMLSQLRHLHLVSLIGYCNDGNEMILVYDFLARGTLREHLYNSDNPPLSWKQRLEICLGAARGLHYLHTGAKHNIIHRDVKTTNILLDEKWVAKVSDFGLSKVGPTGMSKSHISTVVKGSVGYLDPEYYKRQHLTLKSDVYSFGVVLLEVLCARPPILQAVEKQQASLVEWVRKCHTNGEIDRTVDPFLKGTITPQCLNNFVNMALKCLLEDGNERPSMNDVVWGLEFTMQLQESTEGTMLGWSTEDEKRAFSTNTASVDVDSDVLFTGTDESSTRSQASKMTTTSSEDQTLVRGMVFSELQVPRNNCSKIIS</sequence>
<dbReference type="Proteomes" id="UP000828941">
    <property type="component" value="Chromosome 3"/>
</dbReference>